<evidence type="ECO:0000313" key="9">
    <source>
        <dbReference type="EMBL" id="OAI27932.1"/>
    </source>
</evidence>
<dbReference type="GO" id="GO:0071949">
    <property type="term" value="F:FAD binding"/>
    <property type="evidence" value="ECO:0007669"/>
    <property type="project" value="InterPro"/>
</dbReference>
<evidence type="ECO:0000313" key="10">
    <source>
        <dbReference type="Proteomes" id="UP000077734"/>
    </source>
</evidence>
<dbReference type="GO" id="GO:0008682">
    <property type="term" value="F:3-demethoxyubiquinol 3-hydroxylase activity"/>
    <property type="evidence" value="ECO:0007669"/>
    <property type="project" value="TreeGrafter"/>
</dbReference>
<evidence type="ECO:0000256" key="5">
    <source>
        <dbReference type="ARBA" id="ARBA00022827"/>
    </source>
</evidence>
<dbReference type="Pfam" id="PF01494">
    <property type="entry name" value="FAD_binding_3"/>
    <property type="match status" value="1"/>
</dbReference>
<comment type="similarity">
    <text evidence="3">Belongs to the UbiH/COQ6 family.</text>
</comment>
<protein>
    <submittedName>
        <fullName evidence="9">2-octaprenyl-3-methyl-6-methoxy-1,4-benzoquinol hydroxylase</fullName>
    </submittedName>
</protein>
<organism evidence="9 10">
    <name type="scientific">Methylomonas koyamae</name>
    <dbReference type="NCBI Taxonomy" id="702114"/>
    <lineage>
        <taxon>Bacteria</taxon>
        <taxon>Pseudomonadati</taxon>
        <taxon>Pseudomonadota</taxon>
        <taxon>Gammaproteobacteria</taxon>
        <taxon>Methylococcales</taxon>
        <taxon>Methylococcaceae</taxon>
        <taxon>Methylomonas</taxon>
    </lineage>
</organism>
<evidence type="ECO:0000256" key="1">
    <source>
        <dbReference type="ARBA" id="ARBA00001974"/>
    </source>
</evidence>
<dbReference type="PROSITE" id="PS51257">
    <property type="entry name" value="PROKAR_LIPOPROTEIN"/>
    <property type="match status" value="1"/>
</dbReference>
<dbReference type="EMBL" id="LUUL01000061">
    <property type="protein sequence ID" value="OAI27932.1"/>
    <property type="molecule type" value="Genomic_DNA"/>
</dbReference>
<comment type="pathway">
    <text evidence="2">Cofactor biosynthesis; ubiquinone biosynthesis.</text>
</comment>
<evidence type="ECO:0000256" key="3">
    <source>
        <dbReference type="ARBA" id="ARBA00005349"/>
    </source>
</evidence>
<dbReference type="FunFam" id="3.50.50.60:FF:000021">
    <property type="entry name" value="Ubiquinone biosynthesis monooxygenase COQ6"/>
    <property type="match status" value="1"/>
</dbReference>
<reference evidence="9 10" key="1">
    <citation type="submission" date="2016-03" db="EMBL/GenBank/DDBJ databases">
        <authorList>
            <person name="Heylen K."/>
            <person name="De Vos P."/>
            <person name="Vekeman B."/>
        </authorList>
    </citation>
    <scope>NUCLEOTIDE SEQUENCE [LARGE SCALE GENOMIC DNA]</scope>
    <source>
        <strain evidence="9 10">R-49807</strain>
    </source>
</reference>
<dbReference type="Gene3D" id="3.50.50.60">
    <property type="entry name" value="FAD/NAD(P)-binding domain"/>
    <property type="match status" value="2"/>
</dbReference>
<dbReference type="SUPFAM" id="SSF51905">
    <property type="entry name" value="FAD/NAD(P)-binding domain"/>
    <property type="match status" value="1"/>
</dbReference>
<evidence type="ECO:0000256" key="4">
    <source>
        <dbReference type="ARBA" id="ARBA00022630"/>
    </source>
</evidence>
<gene>
    <name evidence="9" type="primary">ubiF</name>
    <name evidence="9" type="ORF">A1356_08095</name>
</gene>
<keyword evidence="10" id="KW-1185">Reference proteome</keyword>
<keyword evidence="6" id="KW-0560">Oxidoreductase</keyword>
<dbReference type="InterPro" id="IPR002938">
    <property type="entry name" value="FAD-bd"/>
</dbReference>
<dbReference type="PANTHER" id="PTHR43876">
    <property type="entry name" value="UBIQUINONE BIOSYNTHESIS MONOOXYGENASE COQ6, MITOCHONDRIAL"/>
    <property type="match status" value="1"/>
</dbReference>
<dbReference type="InterPro" id="IPR036188">
    <property type="entry name" value="FAD/NAD-bd_sf"/>
</dbReference>
<dbReference type="PRINTS" id="PR00420">
    <property type="entry name" value="RNGMNOXGNASE"/>
</dbReference>
<dbReference type="GO" id="GO:0006744">
    <property type="term" value="P:ubiquinone biosynthetic process"/>
    <property type="evidence" value="ECO:0007669"/>
    <property type="project" value="UniProtKB-UniPathway"/>
</dbReference>
<dbReference type="RefSeq" id="WP_064025968.1">
    <property type="nucleotide sequence ID" value="NZ_AP019777.1"/>
</dbReference>
<name>A0A291IKT5_9GAMM</name>
<dbReference type="Proteomes" id="UP000077734">
    <property type="component" value="Unassembled WGS sequence"/>
</dbReference>
<comment type="subunit">
    <text evidence="8">Component of the Ubi complex metabolon, which regroups five ubiquinone biosynthesis proteins (UbiE, UbiF, UbiG, UbiH and UbiI) and two accessory factors (UbiK and the lipid-binding protein UbiJ).</text>
</comment>
<dbReference type="PANTHER" id="PTHR43876:SF10">
    <property type="entry name" value="3-DEMETHOXYUBIQUINOL 3-HYDROXYLASE"/>
    <property type="match status" value="1"/>
</dbReference>
<keyword evidence="4" id="KW-0285">Flavoprotein</keyword>
<dbReference type="KEGG" id="mko:MKLM6_2610"/>
<accession>A0A291IKT5</accession>
<dbReference type="GO" id="GO:0110142">
    <property type="term" value="C:ubiquinone biosynthesis complex"/>
    <property type="evidence" value="ECO:0007669"/>
    <property type="project" value="UniProtKB-ARBA"/>
</dbReference>
<evidence type="ECO:0000256" key="2">
    <source>
        <dbReference type="ARBA" id="ARBA00004749"/>
    </source>
</evidence>
<dbReference type="InterPro" id="IPR010971">
    <property type="entry name" value="UbiH/COQ6"/>
</dbReference>
<comment type="caution">
    <text evidence="9">The sequence shown here is derived from an EMBL/GenBank/DDBJ whole genome shotgun (WGS) entry which is preliminary data.</text>
</comment>
<dbReference type="NCBIfam" id="TIGR01988">
    <property type="entry name" value="Ubi-OHases"/>
    <property type="match status" value="1"/>
</dbReference>
<comment type="cofactor">
    <cofactor evidence="1">
        <name>FAD</name>
        <dbReference type="ChEBI" id="CHEBI:57692"/>
    </cofactor>
</comment>
<keyword evidence="7" id="KW-0503">Monooxygenase</keyword>
<proteinExistence type="inferred from homology"/>
<evidence type="ECO:0000256" key="7">
    <source>
        <dbReference type="ARBA" id="ARBA00023033"/>
    </source>
</evidence>
<dbReference type="InterPro" id="IPR051205">
    <property type="entry name" value="UbiH/COQ6_monooxygenase"/>
</dbReference>
<dbReference type="AlphaFoldDB" id="A0A291IKT5"/>
<evidence type="ECO:0000256" key="6">
    <source>
        <dbReference type="ARBA" id="ARBA00023002"/>
    </source>
</evidence>
<sequence>MKEQIDVVIVGGGMVGAALACSLGGSRLKVVVVEAQTPEPFSADQPHDLRVSALSIASKNILETVGAWEGVTSRRYCPFRRMRVWENAGDTTFDSTDISYPELGYIVENRITQLALLDRLAAFDNVELLMPQAIKRIDYDGAQSVVALENGRELQAKLLVAADGGHSRVRQAVGLGVTSWDYNQHALVIYIETAYPQQDITWQRFVSSGPQAFLPLTGNYGSIVWYQSPDEVRRLQALPFEQLKAELVGAFPECLGEVKQVLGVASFPLRRQHAQAYVKQGVALVGDAAHMINPLAGQGVNIGLLDAAALAEVVVDACSRGKSFADVSVLRRYEAMRRNENLKMMTVMDVFYRSFSNDILPVKLLRNLGLGLAQRITPARNKVMKAAMGLEGRLPKLARGERLSAG</sequence>
<keyword evidence="5" id="KW-0274">FAD</keyword>
<evidence type="ECO:0000256" key="8">
    <source>
        <dbReference type="ARBA" id="ARBA00065734"/>
    </source>
</evidence>